<dbReference type="GO" id="GO:0006366">
    <property type="term" value="P:transcription by RNA polymerase II"/>
    <property type="evidence" value="ECO:0007669"/>
    <property type="project" value="TreeGrafter"/>
</dbReference>
<dbReference type="EMBL" id="PGGS01000031">
    <property type="protein sequence ID" value="PNH11365.1"/>
    <property type="molecule type" value="Genomic_DNA"/>
</dbReference>
<dbReference type="PANTHER" id="PTHR21680">
    <property type="entry name" value="COILED-COIL DOMAIN-CONTAINING PROTEIN 124"/>
    <property type="match status" value="1"/>
</dbReference>
<evidence type="ECO:0000256" key="3">
    <source>
        <dbReference type="SAM" id="MobiDB-lite"/>
    </source>
</evidence>
<dbReference type="AlphaFoldDB" id="A0A2J8AFR9"/>
<feature type="compositionally biased region" description="Basic and acidic residues" evidence="3">
    <location>
        <begin position="199"/>
        <end position="220"/>
    </location>
</feature>
<dbReference type="InterPro" id="IPR054414">
    <property type="entry name" value="Ccdc124/Oxs1_C"/>
</dbReference>
<dbReference type="Pfam" id="PF06244">
    <property type="entry name" value="Ccdc124"/>
    <property type="match status" value="1"/>
</dbReference>
<evidence type="ECO:0000313" key="5">
    <source>
        <dbReference type="EMBL" id="PNH11365.1"/>
    </source>
</evidence>
<evidence type="ECO:0000256" key="2">
    <source>
        <dbReference type="ARBA" id="ARBA00023054"/>
    </source>
</evidence>
<dbReference type="GO" id="GO:0003713">
    <property type="term" value="F:transcription coactivator activity"/>
    <property type="evidence" value="ECO:0007669"/>
    <property type="project" value="TreeGrafter"/>
</dbReference>
<feature type="compositionally biased region" description="Basic and acidic residues" evidence="3">
    <location>
        <begin position="137"/>
        <end position="166"/>
    </location>
</feature>
<name>A0A2J8AFR9_9CHLO</name>
<dbReference type="GO" id="GO:0005634">
    <property type="term" value="C:nucleus"/>
    <property type="evidence" value="ECO:0007669"/>
    <property type="project" value="TreeGrafter"/>
</dbReference>
<dbReference type="PANTHER" id="PTHR21680:SF0">
    <property type="entry name" value="COILED-COIL DOMAIN-CONTAINING PROTEIN 124"/>
    <property type="match status" value="1"/>
</dbReference>
<keyword evidence="6" id="KW-1185">Reference proteome</keyword>
<feature type="region of interest" description="Disordered" evidence="3">
    <location>
        <begin position="133"/>
        <end position="166"/>
    </location>
</feature>
<accession>A0A2J8AFR9</accession>
<comment type="similarity">
    <text evidence="1">Belongs to the CCDC124 family.</text>
</comment>
<evidence type="ECO:0000313" key="6">
    <source>
        <dbReference type="Proteomes" id="UP000236333"/>
    </source>
</evidence>
<evidence type="ECO:0000259" key="4">
    <source>
        <dbReference type="Pfam" id="PF06244"/>
    </source>
</evidence>
<dbReference type="Proteomes" id="UP000236333">
    <property type="component" value="Unassembled WGS sequence"/>
</dbReference>
<reference evidence="5 6" key="1">
    <citation type="journal article" date="2017" name="Mol. Biol. Evol.">
        <title>The 4-celled Tetrabaena socialis nuclear genome reveals the essential components for genetic control of cell number at the origin of multicellularity in the volvocine lineage.</title>
        <authorList>
            <person name="Featherston J."/>
            <person name="Arakaki Y."/>
            <person name="Hanschen E.R."/>
            <person name="Ferris P.J."/>
            <person name="Michod R.E."/>
            <person name="Olson B.J.S.C."/>
            <person name="Nozaki H."/>
            <person name="Durand P.M."/>
        </authorList>
    </citation>
    <scope>NUCLEOTIDE SEQUENCE [LARGE SCALE GENOMIC DNA]</scope>
    <source>
        <strain evidence="5 6">NIES-571</strain>
    </source>
</reference>
<proteinExistence type="inferred from homology"/>
<dbReference type="OrthoDB" id="527152at2759"/>
<protein>
    <submittedName>
        <fullName evidence="5">Coiled-coil domain-containing protein 124</fullName>
    </submittedName>
</protein>
<evidence type="ECO:0000256" key="1">
    <source>
        <dbReference type="ARBA" id="ARBA00008296"/>
    </source>
</evidence>
<dbReference type="InterPro" id="IPR010422">
    <property type="entry name" value="Ccdc124/Oxs1"/>
</dbReference>
<sequence length="279" mass="31655">MGKAERKEAKVERDEMKKVTTKVKEAKEAEAAWKAYEERTLAVLKQEKPGLKMSQYKDMMWKTWQKSPDNPINQTTLADSDRWQPDRIARMAAAAPEHGGGKEDGKEDEKDCAWCKIMKDKICKAEYDDAYWSAQGENDKSKASKKKEEEERKRAETAAKKAEAKRLADAELEELGKAKAKAEKAGSQKVTHFQLQQQKEFEDRTRLEEQTERDLASRRELSAEQYARQTFDACMESQQGDEKCMPLFEALRACMAQKPSLATMLRGMLTGGGGSGGQR</sequence>
<feature type="region of interest" description="Disordered" evidence="3">
    <location>
        <begin position="65"/>
        <end position="84"/>
    </location>
</feature>
<feature type="region of interest" description="Disordered" evidence="3">
    <location>
        <begin position="182"/>
        <end position="220"/>
    </location>
</feature>
<keyword evidence="2" id="KW-0175">Coiled coil</keyword>
<gene>
    <name evidence="5" type="ORF">TSOC_001755</name>
</gene>
<feature type="domain" description="Coiled-coil" evidence="4">
    <location>
        <begin position="26"/>
        <end position="74"/>
    </location>
</feature>
<feature type="compositionally biased region" description="Polar residues" evidence="3">
    <location>
        <begin position="65"/>
        <end position="78"/>
    </location>
</feature>
<feature type="compositionally biased region" description="Polar residues" evidence="3">
    <location>
        <begin position="188"/>
        <end position="198"/>
    </location>
</feature>
<organism evidence="5 6">
    <name type="scientific">Tetrabaena socialis</name>
    <dbReference type="NCBI Taxonomy" id="47790"/>
    <lineage>
        <taxon>Eukaryota</taxon>
        <taxon>Viridiplantae</taxon>
        <taxon>Chlorophyta</taxon>
        <taxon>core chlorophytes</taxon>
        <taxon>Chlorophyceae</taxon>
        <taxon>CS clade</taxon>
        <taxon>Chlamydomonadales</taxon>
        <taxon>Tetrabaenaceae</taxon>
        <taxon>Tetrabaena</taxon>
    </lineage>
</organism>
<comment type="caution">
    <text evidence="5">The sequence shown here is derived from an EMBL/GenBank/DDBJ whole genome shotgun (WGS) entry which is preliminary data.</text>
</comment>